<dbReference type="EMBL" id="JAGFBR010000006">
    <property type="protein sequence ID" value="KAH0465938.1"/>
    <property type="molecule type" value="Genomic_DNA"/>
</dbReference>
<dbReference type="PANTHER" id="PTHR47723">
    <property type="entry name" value="OS05G0353850 PROTEIN"/>
    <property type="match status" value="1"/>
</dbReference>
<dbReference type="Proteomes" id="UP000775213">
    <property type="component" value="Unassembled WGS sequence"/>
</dbReference>
<sequence length="380" mass="43269">MLVDLGACLHMEFENFWHPPPLDWIKINVDASLLESNIASIGCIIIDHEGRFLLAFGKKKIHWDINQLEMEAICLIREFLQTWMFESEGVIIEGDNLNIIKFLQDSMMKSRMITGMIENHLYQSSSMIHNVHDMAKSNIFLPTSGRKANKSKVLNVVNDHLGFVKLGFRHNKYSGWGDAGFHIPIICSFIFYRLEVVVGRDDPVIILKISCAKLENYIFLKPKDLLLYSTLRELRGEVELGREIGSYEGEFMRGFTKVAPSKDSIIVFLPNPWFHGGYREMIISIRSMFSAYLGGSKSSSREGRQQKIFPKIGKSSFKGGLKICPKSQLVDQYRPGRSEHRPVRSVQIQLIQSGRLGSSGRSVEKVVHIVPYDTTIVLDD</sequence>
<dbReference type="AlphaFoldDB" id="A0AAV7HEC3"/>
<dbReference type="InterPro" id="IPR053151">
    <property type="entry name" value="RNase_H-like"/>
</dbReference>
<reference evidence="2 3" key="1">
    <citation type="journal article" date="2021" name="Hortic Res">
        <title>Chromosome-scale assembly of the Dendrobium chrysotoxum genome enhances the understanding of orchid evolution.</title>
        <authorList>
            <person name="Zhang Y."/>
            <person name="Zhang G.Q."/>
            <person name="Zhang D."/>
            <person name="Liu X.D."/>
            <person name="Xu X.Y."/>
            <person name="Sun W.H."/>
            <person name="Yu X."/>
            <person name="Zhu X."/>
            <person name="Wang Z.W."/>
            <person name="Zhao X."/>
            <person name="Zhong W.Y."/>
            <person name="Chen H."/>
            <person name="Yin W.L."/>
            <person name="Huang T."/>
            <person name="Niu S.C."/>
            <person name="Liu Z.J."/>
        </authorList>
    </citation>
    <scope>NUCLEOTIDE SEQUENCE [LARGE SCALE GENOMIC DNA]</scope>
    <source>
        <strain evidence="2">Lindl</strain>
    </source>
</reference>
<gene>
    <name evidence="2" type="ORF">IEQ34_006041</name>
</gene>
<dbReference type="Pfam" id="PF13456">
    <property type="entry name" value="RVT_3"/>
    <property type="match status" value="1"/>
</dbReference>
<dbReference type="InterPro" id="IPR002156">
    <property type="entry name" value="RNaseH_domain"/>
</dbReference>
<proteinExistence type="predicted"/>
<evidence type="ECO:0000313" key="2">
    <source>
        <dbReference type="EMBL" id="KAH0465938.1"/>
    </source>
</evidence>
<accession>A0AAV7HEC3</accession>
<evidence type="ECO:0000259" key="1">
    <source>
        <dbReference type="Pfam" id="PF13456"/>
    </source>
</evidence>
<organism evidence="2 3">
    <name type="scientific">Dendrobium chrysotoxum</name>
    <name type="common">Orchid</name>
    <dbReference type="NCBI Taxonomy" id="161865"/>
    <lineage>
        <taxon>Eukaryota</taxon>
        <taxon>Viridiplantae</taxon>
        <taxon>Streptophyta</taxon>
        <taxon>Embryophyta</taxon>
        <taxon>Tracheophyta</taxon>
        <taxon>Spermatophyta</taxon>
        <taxon>Magnoliopsida</taxon>
        <taxon>Liliopsida</taxon>
        <taxon>Asparagales</taxon>
        <taxon>Orchidaceae</taxon>
        <taxon>Epidendroideae</taxon>
        <taxon>Malaxideae</taxon>
        <taxon>Dendrobiinae</taxon>
        <taxon>Dendrobium</taxon>
    </lineage>
</organism>
<protein>
    <recommendedName>
        <fullName evidence="1">RNase H type-1 domain-containing protein</fullName>
    </recommendedName>
</protein>
<feature type="domain" description="RNase H type-1" evidence="1">
    <location>
        <begin position="28"/>
        <end position="118"/>
    </location>
</feature>
<dbReference type="PANTHER" id="PTHR47723:SF19">
    <property type="entry name" value="POLYNUCLEOTIDYL TRANSFERASE, RIBONUCLEASE H-LIKE SUPERFAMILY PROTEIN"/>
    <property type="match status" value="1"/>
</dbReference>
<dbReference type="InterPro" id="IPR036397">
    <property type="entry name" value="RNaseH_sf"/>
</dbReference>
<dbReference type="GO" id="GO:0004523">
    <property type="term" value="F:RNA-DNA hybrid ribonuclease activity"/>
    <property type="evidence" value="ECO:0007669"/>
    <property type="project" value="InterPro"/>
</dbReference>
<dbReference type="Gene3D" id="3.30.420.10">
    <property type="entry name" value="Ribonuclease H-like superfamily/Ribonuclease H"/>
    <property type="match status" value="1"/>
</dbReference>
<evidence type="ECO:0000313" key="3">
    <source>
        <dbReference type="Proteomes" id="UP000775213"/>
    </source>
</evidence>
<keyword evidence="3" id="KW-1185">Reference proteome</keyword>
<comment type="caution">
    <text evidence="2">The sequence shown here is derived from an EMBL/GenBank/DDBJ whole genome shotgun (WGS) entry which is preliminary data.</text>
</comment>
<name>A0AAV7HEC3_DENCH</name>
<dbReference type="GO" id="GO:0003676">
    <property type="term" value="F:nucleic acid binding"/>
    <property type="evidence" value="ECO:0007669"/>
    <property type="project" value="InterPro"/>
</dbReference>